<evidence type="ECO:0000256" key="1">
    <source>
        <dbReference type="ARBA" id="ARBA00004651"/>
    </source>
</evidence>
<feature type="transmembrane region" description="Helical" evidence="6">
    <location>
        <begin position="110"/>
        <end position="130"/>
    </location>
</feature>
<dbReference type="Pfam" id="PF00361">
    <property type="entry name" value="Proton_antipo_M"/>
    <property type="match status" value="1"/>
</dbReference>
<dbReference type="InterPro" id="IPR001750">
    <property type="entry name" value="ND/Mrp_TM"/>
</dbReference>
<dbReference type="PANTHER" id="PTHR42703">
    <property type="entry name" value="NADH DEHYDROGENASE"/>
    <property type="match status" value="1"/>
</dbReference>
<proteinExistence type="predicted"/>
<accession>A0A6J6SRV6</accession>
<keyword evidence="2" id="KW-1003">Cell membrane</keyword>
<dbReference type="GO" id="GO:0042773">
    <property type="term" value="P:ATP synthesis coupled electron transport"/>
    <property type="evidence" value="ECO:0007669"/>
    <property type="project" value="InterPro"/>
</dbReference>
<evidence type="ECO:0000256" key="6">
    <source>
        <dbReference type="SAM" id="Phobius"/>
    </source>
</evidence>
<evidence type="ECO:0000256" key="4">
    <source>
        <dbReference type="ARBA" id="ARBA00022989"/>
    </source>
</evidence>
<feature type="transmembrane region" description="Helical" evidence="6">
    <location>
        <begin position="80"/>
        <end position="98"/>
    </location>
</feature>
<dbReference type="PRINTS" id="PR01437">
    <property type="entry name" value="NUOXDRDTASE4"/>
</dbReference>
<feature type="transmembrane region" description="Helical" evidence="6">
    <location>
        <begin position="136"/>
        <end position="153"/>
    </location>
</feature>
<feature type="transmembrane region" description="Helical" evidence="6">
    <location>
        <begin position="239"/>
        <end position="260"/>
    </location>
</feature>
<dbReference type="AlphaFoldDB" id="A0A6J6SRV6"/>
<dbReference type="InterPro" id="IPR050586">
    <property type="entry name" value="CPA3_Na-H_Antiporter_D"/>
</dbReference>
<gene>
    <name evidence="8" type="ORF">UFOPK2761_01013</name>
</gene>
<dbReference type="GO" id="GO:0005886">
    <property type="term" value="C:plasma membrane"/>
    <property type="evidence" value="ECO:0007669"/>
    <property type="project" value="UniProtKB-SubCell"/>
</dbReference>
<feature type="transmembrane region" description="Helical" evidence="6">
    <location>
        <begin position="369"/>
        <end position="387"/>
    </location>
</feature>
<dbReference type="NCBIfam" id="NF009308">
    <property type="entry name" value="PRK12665.1"/>
    <property type="match status" value="1"/>
</dbReference>
<keyword evidence="5 6" id="KW-0472">Membrane</keyword>
<dbReference type="PANTHER" id="PTHR42703:SF1">
    <property type="entry name" value="NA(+)_H(+) ANTIPORTER SUBUNIT D1"/>
    <property type="match status" value="1"/>
</dbReference>
<feature type="transmembrane region" description="Helical" evidence="6">
    <location>
        <begin position="300"/>
        <end position="322"/>
    </location>
</feature>
<dbReference type="GO" id="GO:0008137">
    <property type="term" value="F:NADH dehydrogenase (ubiquinone) activity"/>
    <property type="evidence" value="ECO:0007669"/>
    <property type="project" value="InterPro"/>
</dbReference>
<feature type="transmembrane region" description="Helical" evidence="6">
    <location>
        <begin position="165"/>
        <end position="187"/>
    </location>
</feature>
<dbReference type="InterPro" id="IPR003918">
    <property type="entry name" value="NADH_UbQ_OxRdtase"/>
</dbReference>
<evidence type="ECO:0000256" key="5">
    <source>
        <dbReference type="ARBA" id="ARBA00023136"/>
    </source>
</evidence>
<evidence type="ECO:0000313" key="8">
    <source>
        <dbReference type="EMBL" id="CAB4737415.1"/>
    </source>
</evidence>
<evidence type="ECO:0000259" key="7">
    <source>
        <dbReference type="Pfam" id="PF00361"/>
    </source>
</evidence>
<reference evidence="8" key="1">
    <citation type="submission" date="2020-05" db="EMBL/GenBank/DDBJ databases">
        <authorList>
            <person name="Chiriac C."/>
            <person name="Salcher M."/>
            <person name="Ghai R."/>
            <person name="Kavagutti S V."/>
        </authorList>
    </citation>
    <scope>NUCLEOTIDE SEQUENCE</scope>
</reference>
<feature type="transmembrane region" description="Helical" evidence="6">
    <location>
        <begin position="407"/>
        <end position="427"/>
    </location>
</feature>
<name>A0A6J6SRV6_9ZZZZ</name>
<feature type="domain" description="NADH:quinone oxidoreductase/Mrp antiporter transmembrane" evidence="7">
    <location>
        <begin position="130"/>
        <end position="417"/>
    </location>
</feature>
<evidence type="ECO:0000256" key="2">
    <source>
        <dbReference type="ARBA" id="ARBA00022475"/>
    </source>
</evidence>
<comment type="subcellular location">
    <subcellularLocation>
        <location evidence="1">Cell membrane</location>
        <topology evidence="1">Multi-pass membrane protein</topology>
    </subcellularLocation>
</comment>
<feature type="transmembrane region" description="Helical" evidence="6">
    <location>
        <begin position="207"/>
        <end position="232"/>
    </location>
</feature>
<feature type="transmembrane region" description="Helical" evidence="6">
    <location>
        <begin position="328"/>
        <end position="348"/>
    </location>
</feature>
<evidence type="ECO:0000256" key="3">
    <source>
        <dbReference type="ARBA" id="ARBA00022692"/>
    </source>
</evidence>
<dbReference type="EMBL" id="CAEZYQ010000006">
    <property type="protein sequence ID" value="CAB4737415.1"/>
    <property type="molecule type" value="Genomic_DNA"/>
</dbReference>
<keyword evidence="4 6" id="KW-1133">Transmembrane helix</keyword>
<feature type="transmembrane region" description="Helical" evidence="6">
    <location>
        <begin position="31"/>
        <end position="51"/>
    </location>
</feature>
<feature type="transmembrane region" description="Helical" evidence="6">
    <location>
        <begin position="275"/>
        <end position="293"/>
    </location>
</feature>
<sequence length="563" mass="59562">MSALVPLPVLLPILGAGASLALSSYPRVQRWLSLLVLVAVVAVAAVLLVQADQEGPQTVWIGGWPETLGIVLVADRLAALMLLVSAVVTLAVLAYSVAQGMTEDEEGAPISVYHPTFLVLVAGVANAFLAGDLFNLFVSFEMLLFASYVLLTLGGTATRLRAGTIYVLVNLLSSTLFLISLAVVYAATGTLTLAHLAVRLEELPDHVSLLVQLLLLTTFGIKAAVFPLSFWLPDSYPTAPAPVTAVFAGLLTKVGVYAILRVQTLLFPGSPLTDLLLWAALLTLLVGILGAVAQSDIKRMLSFTLVSHIGYLVMGIALASRLGTAGTTFYVVHHITIQTALFLVLGLVERRAGSTALMRIGGLARIAPLLAVLFFVPAMNLAGIPPFSGFIGKVGLFQAAQADDGWLAWTLVGAGALTSLLTLYAVAKTWAVAFWRTPREAHEALAAIGGDGEPIPGHDTGLVHEHRGHVHTPSGVVSKQDIEEARRLGDDDTPDRDFHTLIEAGEDTKDSPLGMLLPAGLLVALSVVLTLVAGPLYAYGDRAAVDLHDRRPYLTSVLGEDLR</sequence>
<keyword evidence="3 6" id="KW-0812">Transmembrane</keyword>
<organism evidence="8">
    <name type="scientific">freshwater metagenome</name>
    <dbReference type="NCBI Taxonomy" id="449393"/>
    <lineage>
        <taxon>unclassified sequences</taxon>
        <taxon>metagenomes</taxon>
        <taxon>ecological metagenomes</taxon>
    </lineage>
</organism>
<feature type="transmembrane region" description="Helical" evidence="6">
    <location>
        <begin position="516"/>
        <end position="539"/>
    </location>
</feature>
<protein>
    <submittedName>
        <fullName evidence="8">Unannotated protein</fullName>
    </submittedName>
</protein>